<dbReference type="EMBL" id="JABFTP020000021">
    <property type="protein sequence ID" value="KAL3270308.1"/>
    <property type="molecule type" value="Genomic_DNA"/>
</dbReference>
<evidence type="ECO:0000313" key="2">
    <source>
        <dbReference type="Proteomes" id="UP001516400"/>
    </source>
</evidence>
<reference evidence="1 2" key="1">
    <citation type="journal article" date="2021" name="BMC Biol.">
        <title>Horizontally acquired antibacterial genes associated with adaptive radiation of ladybird beetles.</title>
        <authorList>
            <person name="Li H.S."/>
            <person name="Tang X.F."/>
            <person name="Huang Y.H."/>
            <person name="Xu Z.Y."/>
            <person name="Chen M.L."/>
            <person name="Du X.Y."/>
            <person name="Qiu B.Y."/>
            <person name="Chen P.T."/>
            <person name="Zhang W."/>
            <person name="Slipinski A."/>
            <person name="Escalona H.E."/>
            <person name="Waterhouse R.M."/>
            <person name="Zwick A."/>
            <person name="Pang H."/>
        </authorList>
    </citation>
    <scope>NUCLEOTIDE SEQUENCE [LARGE SCALE GENOMIC DNA]</scope>
    <source>
        <strain evidence="1">SYSU2018</strain>
    </source>
</reference>
<dbReference type="Proteomes" id="UP001516400">
    <property type="component" value="Unassembled WGS sequence"/>
</dbReference>
<gene>
    <name evidence="1" type="ORF">HHI36_009359</name>
</gene>
<accession>A0ABD2MV38</accession>
<organism evidence="1 2">
    <name type="scientific">Cryptolaemus montrouzieri</name>
    <dbReference type="NCBI Taxonomy" id="559131"/>
    <lineage>
        <taxon>Eukaryota</taxon>
        <taxon>Metazoa</taxon>
        <taxon>Ecdysozoa</taxon>
        <taxon>Arthropoda</taxon>
        <taxon>Hexapoda</taxon>
        <taxon>Insecta</taxon>
        <taxon>Pterygota</taxon>
        <taxon>Neoptera</taxon>
        <taxon>Endopterygota</taxon>
        <taxon>Coleoptera</taxon>
        <taxon>Polyphaga</taxon>
        <taxon>Cucujiformia</taxon>
        <taxon>Coccinelloidea</taxon>
        <taxon>Coccinellidae</taxon>
        <taxon>Scymninae</taxon>
        <taxon>Scymnini</taxon>
        <taxon>Cryptolaemus</taxon>
    </lineage>
</organism>
<proteinExistence type="predicted"/>
<keyword evidence="2" id="KW-1185">Reference proteome</keyword>
<sequence>MASKINMMCKHRICKEQDEPVALKAPSFSSESKSFTFEKRLGLGFALLCPAQAQPVPKFRSVFVVYGFFPKTRGTFQYSEPVGSKAPSFSSDSKISSFERKNGQSFALLCSAQAQPAPVFRLVPFLNLKDPNNQPQTSVVPTAKDKTISGLKISFNTGRMMALLCAAQGFPAPLHR</sequence>
<name>A0ABD2MV38_9CUCU</name>
<evidence type="ECO:0000313" key="1">
    <source>
        <dbReference type="EMBL" id="KAL3270308.1"/>
    </source>
</evidence>
<protein>
    <submittedName>
        <fullName evidence="1">Uncharacterized protein</fullName>
    </submittedName>
</protein>
<comment type="caution">
    <text evidence="1">The sequence shown here is derived from an EMBL/GenBank/DDBJ whole genome shotgun (WGS) entry which is preliminary data.</text>
</comment>
<dbReference type="AlphaFoldDB" id="A0ABD2MV38"/>